<protein>
    <submittedName>
        <fullName evidence="2">Carbohydrate ABC transporter substrate-binding protein</fullName>
    </submittedName>
</protein>
<dbReference type="EMBL" id="CP048914">
    <property type="protein sequence ID" value="QMS84225.1"/>
    <property type="molecule type" value="Genomic_DNA"/>
</dbReference>
<dbReference type="InterPro" id="IPR050490">
    <property type="entry name" value="Bact_solute-bd_prot1"/>
</dbReference>
<gene>
    <name evidence="2" type="ORF">G4Z02_00200</name>
</gene>
<dbReference type="SUPFAM" id="SSF53850">
    <property type="entry name" value="Periplasmic binding protein-like II"/>
    <property type="match status" value="1"/>
</dbReference>
<evidence type="ECO:0000313" key="2">
    <source>
        <dbReference type="EMBL" id="QMS84225.1"/>
    </source>
</evidence>
<dbReference type="RefSeq" id="WP_258877838.1">
    <property type="nucleotide sequence ID" value="NZ_CP048914.1"/>
</dbReference>
<feature type="signal peptide" evidence="1">
    <location>
        <begin position="1"/>
        <end position="19"/>
    </location>
</feature>
<feature type="chain" id="PRO_5036505635" evidence="1">
    <location>
        <begin position="20"/>
        <end position="641"/>
    </location>
</feature>
<dbReference type="InterPro" id="IPR013783">
    <property type="entry name" value="Ig-like_fold"/>
</dbReference>
<sequence>MKKLALVSVAMVLSFILFGCSTDTTPPTISGISEGQTLEVKVGEQVDLGAITATDKDGNELTITIIGFYDINVIDEYDVSLRAKDADGFTISLPIKLSVRAETCEENPDQEICKSDAEKAAEMYEALGKYNVDDNNNDVPDWQEDTIELDMGFSYYGADDATNAVWMNVQKFMEKYPNISVTRNPTFTSGWEDGDDGLLEIQIAASQSGELPEIFFNPKGAETFDKGMTLDLSMYIETDEEAQYITPNALTGMRTYDNSEIWGIPWQGVGPITAINLTLLEELGIYNPTDPDNDNLPGYDWTYEEYEELRDRIAAINEFGQCVFPGVIDFSYFGANYFDSVPNGYRGYNIDTGYFDFAGATNYGNWLQEVAAEAKAGLHWYDLTVMPGGQAILDGLQGCEDITNSWTDGRRGINTIYLWAFNAEVNSMVTKGQEIDIYPYPVAPEGGTTATYTYHDYYSLSKKLEADEDWVRAQAAYELVKWLTYGEEGLESRWGLIDEINEEARDAHELALLDDPELGAFVSPFITGDRYLMDFIQGWPITSNPNVMAIHPLVAGFGENSGGLDRYEFEAFNLPEFQFQMSNANPYPRQIPAFASVANDFEPWDIKDDMRDLSLSWENIAPEIEATLNEDVDKFLQQYSK</sequence>
<accession>A0A7L7KNX1</accession>
<proteinExistence type="predicted"/>
<dbReference type="AlphaFoldDB" id="A0A7L7KNX1"/>
<evidence type="ECO:0000256" key="1">
    <source>
        <dbReference type="SAM" id="SignalP"/>
    </source>
</evidence>
<reference evidence="2 3" key="1">
    <citation type="submission" date="2020-02" db="EMBL/GenBank/DDBJ databases">
        <authorList>
            <person name="Zheng R.K."/>
            <person name="Sun C.M."/>
        </authorList>
    </citation>
    <scope>NUCLEOTIDE SEQUENCE [LARGE SCALE GENOMIC DNA]</scope>
    <source>
        <strain evidence="3">zrk13</strain>
    </source>
</reference>
<dbReference type="PANTHER" id="PTHR43649">
    <property type="entry name" value="ARABINOSE-BINDING PROTEIN-RELATED"/>
    <property type="match status" value="1"/>
</dbReference>
<dbReference type="Gene3D" id="3.40.190.10">
    <property type="entry name" value="Periplasmic binding protein-like II"/>
    <property type="match status" value="1"/>
</dbReference>
<evidence type="ECO:0000313" key="3">
    <source>
        <dbReference type="Proteomes" id="UP000514720"/>
    </source>
</evidence>
<dbReference type="PANTHER" id="PTHR43649:SF12">
    <property type="entry name" value="DIACETYLCHITOBIOSE BINDING PROTEIN DASA"/>
    <property type="match status" value="1"/>
</dbReference>
<dbReference type="Gene3D" id="2.60.40.10">
    <property type="entry name" value="Immunoglobulins"/>
    <property type="match status" value="1"/>
</dbReference>
<organism evidence="2 3">
    <name type="scientific">Candidatus Xianfuyuplasma coldseepsis</name>
    <dbReference type="NCBI Taxonomy" id="2782163"/>
    <lineage>
        <taxon>Bacteria</taxon>
        <taxon>Bacillati</taxon>
        <taxon>Mycoplasmatota</taxon>
        <taxon>Mollicutes</taxon>
        <taxon>Candidatus Izemoplasmatales</taxon>
        <taxon>Candidatus Izemoplasmataceae</taxon>
        <taxon>Candidatus Xianfuyuplasma</taxon>
    </lineage>
</organism>
<keyword evidence="3" id="KW-1185">Reference proteome</keyword>
<dbReference type="KEGG" id="xcl:G4Z02_00200"/>
<keyword evidence="1" id="KW-0732">Signal</keyword>
<dbReference type="Proteomes" id="UP000514720">
    <property type="component" value="Chromosome"/>
</dbReference>
<name>A0A7L7KNX1_9MOLU</name>
<dbReference type="PROSITE" id="PS51257">
    <property type="entry name" value="PROKAR_LIPOPROTEIN"/>
    <property type="match status" value="1"/>
</dbReference>